<proteinExistence type="predicted"/>
<reference evidence="12 13" key="1">
    <citation type="submission" date="2018-07" db="EMBL/GenBank/DDBJ databases">
        <title>Section-level genome sequencing of Aspergillus section Nigri to investigate inter- and intra-species variation.</title>
        <authorList>
            <consortium name="DOE Joint Genome Institute"/>
            <person name="Vesth T.C."/>
            <person name="Nybo J.L."/>
            <person name="Theobald S."/>
            <person name="Frisvad J.C."/>
            <person name="Larsen T.O."/>
            <person name="Nielsen K.F."/>
            <person name="Hoof J.B."/>
            <person name="Brandl J."/>
            <person name="Salamov A."/>
            <person name="Riley R."/>
            <person name="Gladden J.M."/>
            <person name="Phatale P."/>
            <person name="Nielsen M.T."/>
            <person name="Lyhne E.K."/>
            <person name="Kogle M.E."/>
            <person name="Strasser K."/>
            <person name="McDonnell E."/>
            <person name="Barry K."/>
            <person name="Clum A."/>
            <person name="Chen C."/>
            <person name="Nolan M."/>
            <person name="Sandor L."/>
            <person name="Kuo A."/>
            <person name="Lipzen A."/>
            <person name="Hainaut M."/>
            <person name="Drula E."/>
            <person name="Tsang A."/>
            <person name="Magnuson J.K."/>
            <person name="Henrissat B."/>
            <person name="Wiebenga A."/>
            <person name="Simmons B.A."/>
            <person name="Makela M.R."/>
            <person name="De vries R.P."/>
            <person name="Grigoriev I.V."/>
            <person name="Mortensen U.H."/>
            <person name="Baker S.E."/>
            <person name="Andersen M.R."/>
        </authorList>
    </citation>
    <scope>NUCLEOTIDE SEQUENCE [LARGE SCALE GENOMIC DNA]</scope>
    <source>
        <strain evidence="12 13">ATCC 13496</strain>
    </source>
</reference>
<keyword evidence="5" id="KW-0547">Nucleotide-binding</keyword>
<evidence type="ECO:0000259" key="10">
    <source>
        <dbReference type="PROSITE" id="PS50893"/>
    </source>
</evidence>
<dbReference type="InterPro" id="IPR027417">
    <property type="entry name" value="P-loop_NTPase"/>
</dbReference>
<dbReference type="SMART" id="SM00382">
    <property type="entry name" value="AAA"/>
    <property type="match status" value="2"/>
</dbReference>
<dbReference type="GO" id="GO:0005524">
    <property type="term" value="F:ATP binding"/>
    <property type="evidence" value="ECO:0007669"/>
    <property type="project" value="UniProtKB-KW"/>
</dbReference>
<dbReference type="FunFam" id="1.20.1560.10:FF:000066">
    <property type="entry name" value="ABC multidrug transporter (Eurofung)"/>
    <property type="match status" value="1"/>
</dbReference>
<dbReference type="InterPro" id="IPR011527">
    <property type="entry name" value="ABC1_TM_dom"/>
</dbReference>
<feature type="transmembrane region" description="Helical" evidence="9">
    <location>
        <begin position="259"/>
        <end position="281"/>
    </location>
</feature>
<dbReference type="PROSITE" id="PS00211">
    <property type="entry name" value="ABC_TRANSPORTER_1"/>
    <property type="match status" value="2"/>
</dbReference>
<evidence type="ECO:0000313" key="13">
    <source>
        <dbReference type="Proteomes" id="UP000253845"/>
    </source>
</evidence>
<dbReference type="InterPro" id="IPR050173">
    <property type="entry name" value="ABC_transporter_C-like"/>
</dbReference>
<keyword evidence="3" id="KW-1003">Cell membrane</keyword>
<dbReference type="InterPro" id="IPR017871">
    <property type="entry name" value="ABC_transporter-like_CS"/>
</dbReference>
<feature type="transmembrane region" description="Helical" evidence="9">
    <location>
        <begin position="863"/>
        <end position="891"/>
    </location>
</feature>
<dbReference type="Pfam" id="PF00664">
    <property type="entry name" value="ABC_membrane"/>
    <property type="match status" value="1"/>
</dbReference>
<feature type="transmembrane region" description="Helical" evidence="9">
    <location>
        <begin position="937"/>
        <end position="958"/>
    </location>
</feature>
<feature type="transmembrane region" description="Helical" evidence="9">
    <location>
        <begin position="1048"/>
        <end position="1069"/>
    </location>
</feature>
<dbReference type="GO" id="GO:0016887">
    <property type="term" value="F:ATP hydrolysis activity"/>
    <property type="evidence" value="ECO:0007669"/>
    <property type="project" value="InterPro"/>
</dbReference>
<feature type="transmembrane region" description="Helical" evidence="9">
    <location>
        <begin position="414"/>
        <end position="437"/>
    </location>
</feature>
<dbReference type="CDD" id="cd18580">
    <property type="entry name" value="ABC_6TM_ABCC_D2"/>
    <property type="match status" value="1"/>
</dbReference>
<dbReference type="PANTHER" id="PTHR24223">
    <property type="entry name" value="ATP-BINDING CASSETTE SUB-FAMILY C"/>
    <property type="match status" value="1"/>
</dbReference>
<keyword evidence="8 9" id="KW-0472">Membrane</keyword>
<evidence type="ECO:0000256" key="6">
    <source>
        <dbReference type="ARBA" id="ARBA00022840"/>
    </source>
</evidence>
<dbReference type="Pfam" id="PF00005">
    <property type="entry name" value="ABC_tran"/>
    <property type="match status" value="2"/>
</dbReference>
<evidence type="ECO:0000256" key="5">
    <source>
        <dbReference type="ARBA" id="ARBA00022741"/>
    </source>
</evidence>
<dbReference type="PROSITE" id="PS50893">
    <property type="entry name" value="ABC_TRANSPORTER_2"/>
    <property type="match status" value="2"/>
</dbReference>
<dbReference type="InterPro" id="IPR056227">
    <property type="entry name" value="TMD0_ABC"/>
</dbReference>
<sequence>MSGSPVRGDLLNDSAWQSFGPVSSVGFDFTPLFEDTILSLLPSTLLLLILPYRLISLYGQQPKVSPGGFLRGSKTIFLAMFAASHLALLILRILKSPLRTKATIPESALAFVASIGLCLLSRFEHSRSIRPSPIINGYIFLTLILDTARVRTIFRDTNDKSIAAMFTGMIGVKVMVLVAEAVEKRSLLLPPYRCLSPEETSSIYSRSFFFWLNELMTSGFHRVLQNHDLYPVDTDMSSLVLLQRVKNSWNSARQHERRALFWALLRANLKPFLYCVIPRLIQMGFRYAQPFLLDRTISFANDTNQSDSIGWGLTGAFFIVLLGVAVSNGIYYHTTFRFVTSARGSLISIIYTKTVDLSITALDESVAITLMSSDVQAICNGLQLIHDLWGVPLELVIVIYLLARQQAKLFRRLLVLRVFLANSLRFLAPPVTFAIYARMSQNGHSLDVNSTYTTLSLISLAASPVNTLIRAIPAVNTALASFDRIQKFLQSESRQDHRILMGKSPASEGQLQQALEKIDLTEASETGSLSRMAVTGVITALDMSFAWRHHAPFSVHNINLTVNKGQFCFIIGPVGCGKSTLLKGLLGETPFKEGLLYAEHREMAFVDQTPWIRNTSFKDNILGVSDYVEAWYHETVTACGLDHDVANLPSSHLTKVGSSGISLSGGQKQRLALARAVYSCKPVIMLDDVLSGLDTDTEECLFQSLFARKGIFRRLGTTVLLATHAVHRLSYADHIVVMKSDGTIAEQGTLSELKAGRGYIASLKSHNKEETKDGIELQRKKALGVTHAGSEQDNCVDTIEEELTRQSGDLSLYLYYFGSVHWASSAFWMTSFIIEGVSPKLSEWLIKIWMSSLETNGDAVNSFYLGLYAMLSIITVIALVGGAYHLFIFFTPRSAERLHERLLKSVMQAPLSFFTAVDTGVTMNRFSQDMTLIDHDLPYAVLDFVFSLAGGFMSAIMICISTRYFAAVIPPLFLFLWILQKFYLRTSRQIRLLDLEAKSPLFSHFIESLSGLVTIRAFGWASVFEKQNLALLDSSQKPFYMLYCIQRWLELALDLSVAFLGLILMILIVKLRSAVGTGYVGLAILNVITFSQSLSQILRNWTDLETSLGAISRIRGLITNNISEDKPYENKASKTANLAMSGWPSQGGIEFRNVSASYEAGEGQLYVLRNLNLSIKPGQKVGICGRSGSGKSSLLATLFRLLEIGPQSQILIDGVDIRHIPRQVTRAALNAIPQEPFFTYGTVRANMDPYGINSLEEIERALRRVELWHIIETKGGLDCNLDANFFSHGQRQLFCLARALLRKSKIVVLDEVTSNVDFFSDALMQQVIREEFPGCTILAVAHRLESILDFDRIAVIQDGELIEFDTPESLLKQDSAFKELYKS</sequence>
<keyword evidence="12" id="KW-0378">Hydrolase</keyword>
<dbReference type="GO" id="GO:0005886">
    <property type="term" value="C:plasma membrane"/>
    <property type="evidence" value="ECO:0007669"/>
    <property type="project" value="UniProtKB-SubCell"/>
</dbReference>
<evidence type="ECO:0000256" key="1">
    <source>
        <dbReference type="ARBA" id="ARBA00004651"/>
    </source>
</evidence>
<dbReference type="InterPro" id="IPR044726">
    <property type="entry name" value="ABCC_6TM_D2"/>
</dbReference>
<feature type="transmembrane region" description="Helical" evidence="9">
    <location>
        <begin position="457"/>
        <end position="479"/>
    </location>
</feature>
<gene>
    <name evidence="12" type="ORF">M747DRAFT_281420</name>
</gene>
<accession>A0A370BVC1</accession>
<dbReference type="FunFam" id="3.40.50.300:FF:000838">
    <property type="entry name" value="ABC multidrug transporter (Eurofung)"/>
    <property type="match status" value="1"/>
</dbReference>
<dbReference type="SUPFAM" id="SSF90123">
    <property type="entry name" value="ABC transporter transmembrane region"/>
    <property type="match status" value="2"/>
</dbReference>
<evidence type="ECO:0000313" key="12">
    <source>
        <dbReference type="EMBL" id="RDH19444.1"/>
    </source>
</evidence>
<feature type="domain" description="ABC transporter" evidence="10">
    <location>
        <begin position="538"/>
        <end position="766"/>
    </location>
</feature>
<evidence type="ECO:0000256" key="7">
    <source>
        <dbReference type="ARBA" id="ARBA00022989"/>
    </source>
</evidence>
<name>A0A370BVC1_ASPNG</name>
<feature type="domain" description="ABC transmembrane type-1" evidence="11">
    <location>
        <begin position="280"/>
        <end position="410"/>
    </location>
</feature>
<organism evidence="12 13">
    <name type="scientific">Aspergillus niger ATCC 13496</name>
    <dbReference type="NCBI Taxonomy" id="1353008"/>
    <lineage>
        <taxon>Eukaryota</taxon>
        <taxon>Fungi</taxon>
        <taxon>Dikarya</taxon>
        <taxon>Ascomycota</taxon>
        <taxon>Pezizomycotina</taxon>
        <taxon>Eurotiomycetes</taxon>
        <taxon>Eurotiomycetidae</taxon>
        <taxon>Eurotiales</taxon>
        <taxon>Aspergillaceae</taxon>
        <taxon>Aspergillus</taxon>
        <taxon>Aspergillus subgen. Circumdati</taxon>
    </lineage>
</organism>
<evidence type="ECO:0000256" key="4">
    <source>
        <dbReference type="ARBA" id="ARBA00022692"/>
    </source>
</evidence>
<feature type="transmembrane region" description="Helical" evidence="9">
    <location>
        <begin position="309"/>
        <end position="332"/>
    </location>
</feature>
<evidence type="ECO:0000256" key="3">
    <source>
        <dbReference type="ARBA" id="ARBA00022475"/>
    </source>
</evidence>
<dbReference type="EMBL" id="KZ851918">
    <property type="protein sequence ID" value="RDH19444.1"/>
    <property type="molecule type" value="Genomic_DNA"/>
</dbReference>
<dbReference type="CDD" id="cd03244">
    <property type="entry name" value="ABCC_MRP_domain2"/>
    <property type="match status" value="1"/>
</dbReference>
<feature type="domain" description="ABC transmembrane type-1" evidence="11">
    <location>
        <begin position="844"/>
        <end position="1106"/>
    </location>
</feature>
<dbReference type="InterPro" id="IPR003439">
    <property type="entry name" value="ABC_transporter-like_ATP-bd"/>
</dbReference>
<evidence type="ECO:0000259" key="11">
    <source>
        <dbReference type="PROSITE" id="PS50929"/>
    </source>
</evidence>
<keyword evidence="7 9" id="KW-1133">Transmembrane helix</keyword>
<feature type="transmembrane region" description="Helical" evidence="9">
    <location>
        <begin position="76"/>
        <end position="94"/>
    </location>
</feature>
<feature type="transmembrane region" description="Helical" evidence="9">
    <location>
        <begin position="37"/>
        <end position="55"/>
    </location>
</feature>
<dbReference type="GO" id="GO:0140359">
    <property type="term" value="F:ABC-type transporter activity"/>
    <property type="evidence" value="ECO:0007669"/>
    <property type="project" value="InterPro"/>
</dbReference>
<dbReference type="VEuPathDB" id="FungiDB:M747DRAFT_281420"/>
<keyword evidence="2" id="KW-0813">Transport</keyword>
<dbReference type="SUPFAM" id="SSF52540">
    <property type="entry name" value="P-loop containing nucleoside triphosphate hydrolases"/>
    <property type="match status" value="2"/>
</dbReference>
<dbReference type="Gene3D" id="3.40.50.300">
    <property type="entry name" value="P-loop containing nucleotide triphosphate hydrolases"/>
    <property type="match status" value="2"/>
</dbReference>
<dbReference type="PROSITE" id="PS50929">
    <property type="entry name" value="ABC_TM1F"/>
    <property type="match status" value="2"/>
</dbReference>
<feature type="transmembrane region" description="Helical" evidence="9">
    <location>
        <begin position="813"/>
        <end position="834"/>
    </location>
</feature>
<dbReference type="PANTHER" id="PTHR24223:SF269">
    <property type="entry name" value="ABC MULTIDRUG TRANSPORTER (EUROFUNG)-RELATED"/>
    <property type="match status" value="1"/>
</dbReference>
<dbReference type="Pfam" id="PF24357">
    <property type="entry name" value="TMD0_ABC"/>
    <property type="match status" value="1"/>
</dbReference>
<feature type="domain" description="ABC transporter" evidence="10">
    <location>
        <begin position="1149"/>
        <end position="1383"/>
    </location>
</feature>
<evidence type="ECO:0000256" key="8">
    <source>
        <dbReference type="ARBA" id="ARBA00023136"/>
    </source>
</evidence>
<evidence type="ECO:0000256" key="9">
    <source>
        <dbReference type="SAM" id="Phobius"/>
    </source>
</evidence>
<evidence type="ECO:0000256" key="2">
    <source>
        <dbReference type="ARBA" id="ARBA00022448"/>
    </source>
</evidence>
<comment type="subcellular location">
    <subcellularLocation>
        <location evidence="1">Cell membrane</location>
        <topology evidence="1">Multi-pass membrane protein</topology>
    </subcellularLocation>
</comment>
<dbReference type="Proteomes" id="UP000253845">
    <property type="component" value="Unassembled WGS sequence"/>
</dbReference>
<dbReference type="InterPro" id="IPR036640">
    <property type="entry name" value="ABC1_TM_sf"/>
</dbReference>
<keyword evidence="4 9" id="KW-0812">Transmembrane</keyword>
<keyword evidence="6" id="KW-0067">ATP-binding</keyword>
<feature type="transmembrane region" description="Helical" evidence="9">
    <location>
        <begin position="964"/>
        <end position="984"/>
    </location>
</feature>
<protein>
    <submittedName>
        <fullName evidence="12">P-loop containing nucleoside triphosphate hydrolase protein</fullName>
    </submittedName>
</protein>
<dbReference type="InterPro" id="IPR003593">
    <property type="entry name" value="AAA+_ATPase"/>
</dbReference>
<dbReference type="Gene3D" id="1.20.1560.10">
    <property type="entry name" value="ABC transporter type 1, transmembrane domain"/>
    <property type="match status" value="3"/>
</dbReference>